<keyword evidence="1" id="KW-0812">Transmembrane</keyword>
<reference evidence="2 3" key="1">
    <citation type="submission" date="2019-02" db="EMBL/GenBank/DDBJ databases">
        <title>Deep-cultivation of Planctomycetes and their phenomic and genomic characterization uncovers novel biology.</title>
        <authorList>
            <person name="Wiegand S."/>
            <person name="Jogler M."/>
            <person name="Boedeker C."/>
            <person name="Pinto D."/>
            <person name="Vollmers J."/>
            <person name="Rivas-Marin E."/>
            <person name="Kohn T."/>
            <person name="Peeters S.H."/>
            <person name="Heuer A."/>
            <person name="Rast P."/>
            <person name="Oberbeckmann S."/>
            <person name="Bunk B."/>
            <person name="Jeske O."/>
            <person name="Meyerdierks A."/>
            <person name="Storesund J.E."/>
            <person name="Kallscheuer N."/>
            <person name="Luecker S."/>
            <person name="Lage O.M."/>
            <person name="Pohl T."/>
            <person name="Merkel B.J."/>
            <person name="Hornburger P."/>
            <person name="Mueller R.-W."/>
            <person name="Bruemmer F."/>
            <person name="Labrenz M."/>
            <person name="Spormann A.M."/>
            <person name="Op Den Camp H."/>
            <person name="Overmann J."/>
            <person name="Amann R."/>
            <person name="Jetten M.S.M."/>
            <person name="Mascher T."/>
            <person name="Medema M.H."/>
            <person name="Devos D.P."/>
            <person name="Kaster A.-K."/>
            <person name="Ovreas L."/>
            <person name="Rohde M."/>
            <person name="Galperin M.Y."/>
            <person name="Jogler C."/>
        </authorList>
    </citation>
    <scope>NUCLEOTIDE SEQUENCE [LARGE SCALE GENOMIC DNA]</scope>
    <source>
        <strain evidence="2 3">CA13</strain>
    </source>
</reference>
<dbReference type="AlphaFoldDB" id="A0A5C5YVW2"/>
<feature type="transmembrane region" description="Helical" evidence="1">
    <location>
        <begin position="81"/>
        <end position="102"/>
    </location>
</feature>
<dbReference type="RefSeq" id="WP_419193822.1">
    <property type="nucleotide sequence ID" value="NZ_SJPJ01000001.1"/>
</dbReference>
<evidence type="ECO:0000313" key="2">
    <source>
        <dbReference type="EMBL" id="TWT78980.1"/>
    </source>
</evidence>
<gene>
    <name evidence="2" type="ORF">CA13_03770</name>
</gene>
<keyword evidence="1" id="KW-0472">Membrane</keyword>
<evidence type="ECO:0000256" key="1">
    <source>
        <dbReference type="SAM" id="Phobius"/>
    </source>
</evidence>
<sequence length="148" mass="15797">MIKLAERICLLGLVASVAVLTLTALPVLWGSHLMGNTLLVHMMASGVLVFVLPALAVLWLMRTFCIGEAVGSASQLENIGFWATVVTGLLAIVTVFVCMLPVASTESMHLLVSIHAYAGFAMVPAVLLFIFGAIRLRRTKSMRSTTPG</sequence>
<protein>
    <recommendedName>
        <fullName evidence="4">Cytochrome b561 domain-containing protein</fullName>
    </recommendedName>
</protein>
<accession>A0A5C5YVW2</accession>
<feature type="transmembrane region" description="Helical" evidence="1">
    <location>
        <begin position="114"/>
        <end position="134"/>
    </location>
</feature>
<comment type="caution">
    <text evidence="2">The sequence shown here is derived from an EMBL/GenBank/DDBJ whole genome shotgun (WGS) entry which is preliminary data.</text>
</comment>
<dbReference type="Proteomes" id="UP000315010">
    <property type="component" value="Unassembled WGS sequence"/>
</dbReference>
<keyword evidence="1" id="KW-1133">Transmembrane helix</keyword>
<evidence type="ECO:0008006" key="4">
    <source>
        <dbReference type="Google" id="ProtNLM"/>
    </source>
</evidence>
<evidence type="ECO:0000313" key="3">
    <source>
        <dbReference type="Proteomes" id="UP000315010"/>
    </source>
</evidence>
<name>A0A5C5YVW2_9BACT</name>
<keyword evidence="3" id="KW-1185">Reference proteome</keyword>
<organism evidence="2 3">
    <name type="scientific">Novipirellula herctigrandis</name>
    <dbReference type="NCBI Taxonomy" id="2527986"/>
    <lineage>
        <taxon>Bacteria</taxon>
        <taxon>Pseudomonadati</taxon>
        <taxon>Planctomycetota</taxon>
        <taxon>Planctomycetia</taxon>
        <taxon>Pirellulales</taxon>
        <taxon>Pirellulaceae</taxon>
        <taxon>Novipirellula</taxon>
    </lineage>
</organism>
<feature type="transmembrane region" description="Helical" evidence="1">
    <location>
        <begin position="40"/>
        <end position="60"/>
    </location>
</feature>
<dbReference type="EMBL" id="SJPJ01000001">
    <property type="protein sequence ID" value="TWT78980.1"/>
    <property type="molecule type" value="Genomic_DNA"/>
</dbReference>
<proteinExistence type="predicted"/>